<dbReference type="InterPro" id="IPR036291">
    <property type="entry name" value="NAD(P)-bd_dom_sf"/>
</dbReference>
<dbReference type="FunFam" id="3.40.50.720:FF:000208">
    <property type="entry name" value="Prephenate dehydrogenase"/>
    <property type="match status" value="1"/>
</dbReference>
<keyword evidence="5" id="KW-0827">Tyrosine biosynthesis</keyword>
<keyword evidence="14" id="KW-1185">Reference proteome</keyword>
<keyword evidence="6" id="KW-0028">Amino-acid biosynthesis</keyword>
<dbReference type="PANTHER" id="PTHR21363">
    <property type="entry name" value="PREPHENATE DEHYDROGENASE"/>
    <property type="match status" value="1"/>
</dbReference>
<dbReference type="InterPro" id="IPR008927">
    <property type="entry name" value="6-PGluconate_DH-like_C_sf"/>
</dbReference>
<dbReference type="Pfam" id="PF20463">
    <property type="entry name" value="PDH_C"/>
    <property type="match status" value="1"/>
</dbReference>
<dbReference type="InterPro" id="IPR050812">
    <property type="entry name" value="Preph/Arog_dehydrog"/>
</dbReference>
<evidence type="ECO:0000313" key="14">
    <source>
        <dbReference type="Proteomes" id="UP000199516"/>
    </source>
</evidence>
<dbReference type="PROSITE" id="PS51671">
    <property type="entry name" value="ACT"/>
    <property type="match status" value="1"/>
</dbReference>
<dbReference type="SUPFAM" id="SSF48179">
    <property type="entry name" value="6-phosphogluconate dehydrogenase C-terminal domain-like"/>
    <property type="match status" value="1"/>
</dbReference>
<sequence length="326" mass="35900">MIDEAATDFSQAAERSDLIVLATPVRVTETFIHKLADLSLKEHVIVTDVGSTKMQIVREAEQLTKRGVTFIGGHPMSGSHRSGVGAARPDLFQAMRYVLTPSAGTSSQKVTVLKEWLKGMEAEFVELTPERHDKLAATVSHLPRVVAATLVQQTRRASSDHAIAMELAAGGFRDTTRIASSNPPMWRDILLHNKDNILHLLDGFQNKLTSVEKMVEREDSTEILEYFQTIKAFRDSFSIPEQHANSGEHELLVKVPEGADAIARVSAVLGKAGINITAIDMVDEESAHGMLRIVFRTEVDRMKSIAHLENANVTCILDKTEKITVG</sequence>
<evidence type="ECO:0000256" key="5">
    <source>
        <dbReference type="ARBA" id="ARBA00022498"/>
    </source>
</evidence>
<organism evidence="13 14">
    <name type="scientific">Alteribacillus iranensis</name>
    <dbReference type="NCBI Taxonomy" id="930128"/>
    <lineage>
        <taxon>Bacteria</taxon>
        <taxon>Bacillati</taxon>
        <taxon>Bacillota</taxon>
        <taxon>Bacilli</taxon>
        <taxon>Bacillales</taxon>
        <taxon>Bacillaceae</taxon>
        <taxon>Alteribacillus</taxon>
    </lineage>
</organism>
<dbReference type="InterPro" id="IPR002912">
    <property type="entry name" value="ACT_dom"/>
</dbReference>
<dbReference type="PROSITE" id="PS51176">
    <property type="entry name" value="PDH_ADH"/>
    <property type="match status" value="1"/>
</dbReference>
<keyword evidence="7" id="KW-0560">Oxidoreductase</keyword>
<dbReference type="EC" id="1.3.1.12" evidence="3"/>
<dbReference type="GO" id="GO:0006571">
    <property type="term" value="P:tyrosine biosynthetic process"/>
    <property type="evidence" value="ECO:0007669"/>
    <property type="project" value="UniProtKB-UniPathway"/>
</dbReference>
<proteinExistence type="inferred from homology"/>
<evidence type="ECO:0000256" key="6">
    <source>
        <dbReference type="ARBA" id="ARBA00022605"/>
    </source>
</evidence>
<dbReference type="EMBL" id="FONT01000002">
    <property type="protein sequence ID" value="SFE53202.1"/>
    <property type="molecule type" value="Genomic_DNA"/>
</dbReference>
<reference evidence="13 14" key="1">
    <citation type="submission" date="2016-10" db="EMBL/GenBank/DDBJ databases">
        <authorList>
            <person name="de Groot N.N."/>
        </authorList>
    </citation>
    <scope>NUCLEOTIDE SEQUENCE [LARGE SCALE GENOMIC DNA]</scope>
    <source>
        <strain evidence="13 14">DSM 23995</strain>
    </source>
</reference>
<keyword evidence="8" id="KW-0520">NAD</keyword>
<dbReference type="InterPro" id="IPR046825">
    <property type="entry name" value="PDH_C"/>
</dbReference>
<evidence type="ECO:0000256" key="8">
    <source>
        <dbReference type="ARBA" id="ARBA00023027"/>
    </source>
</evidence>
<evidence type="ECO:0000256" key="9">
    <source>
        <dbReference type="ARBA" id="ARBA00023141"/>
    </source>
</evidence>
<dbReference type="Proteomes" id="UP000199516">
    <property type="component" value="Unassembled WGS sequence"/>
</dbReference>
<dbReference type="Pfam" id="PF02153">
    <property type="entry name" value="PDH_N"/>
    <property type="match status" value="1"/>
</dbReference>
<name>A0A1I2BAG6_9BACI</name>
<evidence type="ECO:0000313" key="13">
    <source>
        <dbReference type="EMBL" id="SFE53202.1"/>
    </source>
</evidence>
<evidence type="ECO:0000256" key="1">
    <source>
        <dbReference type="ARBA" id="ARBA00005067"/>
    </source>
</evidence>
<dbReference type="InterPro" id="IPR046826">
    <property type="entry name" value="PDH_N"/>
</dbReference>
<evidence type="ECO:0000259" key="12">
    <source>
        <dbReference type="PROSITE" id="PS51671"/>
    </source>
</evidence>
<dbReference type="SUPFAM" id="SSF51735">
    <property type="entry name" value="NAD(P)-binding Rossmann-fold domains"/>
    <property type="match status" value="1"/>
</dbReference>
<evidence type="ECO:0000256" key="10">
    <source>
        <dbReference type="ARBA" id="ARBA00049260"/>
    </source>
</evidence>
<dbReference type="AlphaFoldDB" id="A0A1I2BAG6"/>
<dbReference type="GO" id="GO:0004665">
    <property type="term" value="F:prephenate dehydrogenase (NADP+) activity"/>
    <property type="evidence" value="ECO:0007669"/>
    <property type="project" value="InterPro"/>
</dbReference>
<dbReference type="RefSeq" id="WP_091658394.1">
    <property type="nucleotide sequence ID" value="NZ_FONT01000002.1"/>
</dbReference>
<evidence type="ECO:0000256" key="3">
    <source>
        <dbReference type="ARBA" id="ARBA00012068"/>
    </source>
</evidence>
<dbReference type="PANTHER" id="PTHR21363:SF0">
    <property type="entry name" value="PREPHENATE DEHYDROGENASE [NADP(+)]"/>
    <property type="match status" value="1"/>
</dbReference>
<dbReference type="Gene3D" id="3.40.50.720">
    <property type="entry name" value="NAD(P)-binding Rossmann-like Domain"/>
    <property type="match status" value="1"/>
</dbReference>
<dbReference type="GO" id="GO:0008977">
    <property type="term" value="F:prephenate dehydrogenase (NAD+) activity"/>
    <property type="evidence" value="ECO:0007669"/>
    <property type="project" value="UniProtKB-EC"/>
</dbReference>
<evidence type="ECO:0000256" key="7">
    <source>
        <dbReference type="ARBA" id="ARBA00023002"/>
    </source>
</evidence>
<evidence type="ECO:0000256" key="2">
    <source>
        <dbReference type="ARBA" id="ARBA00007964"/>
    </source>
</evidence>
<dbReference type="FunFam" id="1.10.3660.10:FF:000003">
    <property type="entry name" value="Prephenate dehydrogenase"/>
    <property type="match status" value="1"/>
</dbReference>
<dbReference type="UniPathway" id="UPA00122">
    <property type="reaction ID" value="UER00961"/>
</dbReference>
<gene>
    <name evidence="13" type="ORF">SAMN05192532_102189</name>
</gene>
<comment type="catalytic activity">
    <reaction evidence="10">
        <text>prephenate + NAD(+) = 3-(4-hydroxyphenyl)pyruvate + CO2 + NADH</text>
        <dbReference type="Rhea" id="RHEA:13869"/>
        <dbReference type="ChEBI" id="CHEBI:16526"/>
        <dbReference type="ChEBI" id="CHEBI:29934"/>
        <dbReference type="ChEBI" id="CHEBI:36242"/>
        <dbReference type="ChEBI" id="CHEBI:57540"/>
        <dbReference type="ChEBI" id="CHEBI:57945"/>
        <dbReference type="EC" id="1.3.1.12"/>
    </reaction>
</comment>
<dbReference type="InterPro" id="IPR003099">
    <property type="entry name" value="Prephen_DH"/>
</dbReference>
<keyword evidence="9" id="KW-0057">Aromatic amino acid biosynthesis</keyword>
<comment type="similarity">
    <text evidence="2">Belongs to the prephenate/arogenate dehydrogenase family.</text>
</comment>
<dbReference type="GO" id="GO:0070403">
    <property type="term" value="F:NAD+ binding"/>
    <property type="evidence" value="ECO:0007669"/>
    <property type="project" value="InterPro"/>
</dbReference>
<feature type="domain" description="ACT" evidence="12">
    <location>
        <begin position="250"/>
        <end position="326"/>
    </location>
</feature>
<evidence type="ECO:0000256" key="4">
    <source>
        <dbReference type="ARBA" id="ARBA00016891"/>
    </source>
</evidence>
<protein>
    <recommendedName>
        <fullName evidence="4">Prephenate dehydrogenase</fullName>
        <ecNumber evidence="3">1.3.1.12</ecNumber>
    </recommendedName>
</protein>
<evidence type="ECO:0000259" key="11">
    <source>
        <dbReference type="PROSITE" id="PS51176"/>
    </source>
</evidence>
<dbReference type="Gene3D" id="1.10.3660.10">
    <property type="entry name" value="6-phosphogluconate dehydrogenase C-terminal like domain"/>
    <property type="match status" value="1"/>
</dbReference>
<feature type="domain" description="Prephenate/arogenate dehydrogenase" evidence="11">
    <location>
        <begin position="1"/>
        <end position="245"/>
    </location>
</feature>
<accession>A0A1I2BAG6</accession>
<dbReference type="STRING" id="930128.SAMN05192532_102189"/>
<comment type="pathway">
    <text evidence="1">Amino-acid biosynthesis; L-tyrosine biosynthesis; (4-hydroxyphenyl)pyruvate from prephenate (NAD(+) route): step 1/1.</text>
</comment>
<dbReference type="OrthoDB" id="9802008at2"/>